<sequence length="118" mass="13331">MEQACGTERFSASAFTSTGNISFASIPSPATIPFNIGHEYTGHRRQEHASGPRSNCRLRPNMLVWRVAREGWSDASVVRPYGWFSPLGCRLARARRWFANVGWDVMQLGRNATRSRVF</sequence>
<dbReference type="AlphaFoldDB" id="A0A284RYY9"/>
<reference evidence="2" key="1">
    <citation type="journal article" date="2017" name="Nat. Ecol. Evol.">
        <title>Genome expansion and lineage-specific genetic innovations in the forest pathogenic fungi Armillaria.</title>
        <authorList>
            <person name="Sipos G."/>
            <person name="Prasanna A.N."/>
            <person name="Walter M.C."/>
            <person name="O'Connor E."/>
            <person name="Balint B."/>
            <person name="Krizsan K."/>
            <person name="Kiss B."/>
            <person name="Hess J."/>
            <person name="Varga T."/>
            <person name="Slot J."/>
            <person name="Riley R."/>
            <person name="Boka B."/>
            <person name="Rigling D."/>
            <person name="Barry K."/>
            <person name="Lee J."/>
            <person name="Mihaltcheva S."/>
            <person name="LaButti K."/>
            <person name="Lipzen A."/>
            <person name="Waldron R."/>
            <person name="Moloney N.M."/>
            <person name="Sperisen C."/>
            <person name="Kredics L."/>
            <person name="Vagvoelgyi C."/>
            <person name="Patrignani A."/>
            <person name="Fitzpatrick D."/>
            <person name="Nagy I."/>
            <person name="Doyle S."/>
            <person name="Anderson J.B."/>
            <person name="Grigoriev I.V."/>
            <person name="Gueldener U."/>
            <person name="Muensterkoetter M."/>
            <person name="Nagy L.G."/>
        </authorList>
    </citation>
    <scope>NUCLEOTIDE SEQUENCE [LARGE SCALE GENOMIC DNA]</scope>
    <source>
        <strain evidence="2">C18/9</strain>
    </source>
</reference>
<accession>A0A284RYY9</accession>
<keyword evidence="2" id="KW-1185">Reference proteome</keyword>
<dbReference type="EMBL" id="FUEG01000021">
    <property type="protein sequence ID" value="SJL13940.1"/>
    <property type="molecule type" value="Genomic_DNA"/>
</dbReference>
<name>A0A284RYY9_ARMOS</name>
<evidence type="ECO:0000313" key="1">
    <source>
        <dbReference type="EMBL" id="SJL13940.1"/>
    </source>
</evidence>
<dbReference type="Proteomes" id="UP000219338">
    <property type="component" value="Unassembled WGS sequence"/>
</dbReference>
<organism evidence="1 2">
    <name type="scientific">Armillaria ostoyae</name>
    <name type="common">Armillaria root rot fungus</name>
    <dbReference type="NCBI Taxonomy" id="47428"/>
    <lineage>
        <taxon>Eukaryota</taxon>
        <taxon>Fungi</taxon>
        <taxon>Dikarya</taxon>
        <taxon>Basidiomycota</taxon>
        <taxon>Agaricomycotina</taxon>
        <taxon>Agaricomycetes</taxon>
        <taxon>Agaricomycetidae</taxon>
        <taxon>Agaricales</taxon>
        <taxon>Marasmiineae</taxon>
        <taxon>Physalacriaceae</taxon>
        <taxon>Armillaria</taxon>
    </lineage>
</organism>
<proteinExistence type="predicted"/>
<protein>
    <submittedName>
        <fullName evidence="1">Uncharacterized protein</fullName>
    </submittedName>
</protein>
<gene>
    <name evidence="1" type="ORF">ARMOST_17391</name>
</gene>
<evidence type="ECO:0000313" key="2">
    <source>
        <dbReference type="Proteomes" id="UP000219338"/>
    </source>
</evidence>